<keyword evidence="6 9" id="KW-0240">DNA-directed RNA polymerase</keyword>
<dbReference type="AlphaFoldDB" id="K8F4F7"/>
<dbReference type="Pfam" id="PF01096">
    <property type="entry name" value="Zn_ribbon_TFIIS"/>
    <property type="match status" value="1"/>
</dbReference>
<dbReference type="GO" id="GO:0008270">
    <property type="term" value="F:zinc ion binding"/>
    <property type="evidence" value="ECO:0007669"/>
    <property type="project" value="UniProtKB-KW"/>
</dbReference>
<dbReference type="OrthoDB" id="282270at2759"/>
<name>K8F4F7_9CHLO</name>
<dbReference type="SUPFAM" id="SSF57783">
    <property type="entry name" value="Zinc beta-ribbon"/>
    <property type="match status" value="2"/>
</dbReference>
<feature type="binding site" evidence="7">
    <location>
        <position position="88"/>
    </location>
    <ligand>
        <name>Zn(2+)</name>
        <dbReference type="ChEBI" id="CHEBI:29105"/>
        <label>2</label>
    </ligand>
</feature>
<keyword evidence="12" id="KW-1185">Reference proteome</keyword>
<keyword evidence="5 6" id="KW-0539">Nucleus</keyword>
<reference evidence="11 12" key="1">
    <citation type="submission" date="2011-10" db="EMBL/GenBank/DDBJ databases">
        <authorList>
            <person name="Genoscope - CEA"/>
        </authorList>
    </citation>
    <scope>NUCLEOTIDE SEQUENCE [LARGE SCALE GENOMIC DNA]</scope>
    <source>
        <strain evidence="11 12">RCC 1105</strain>
    </source>
</reference>
<dbReference type="GeneID" id="19011840"/>
<dbReference type="GO" id="GO:0005730">
    <property type="term" value="C:nucleolus"/>
    <property type="evidence" value="ECO:0007669"/>
    <property type="project" value="UniProtKB-SubCell"/>
</dbReference>
<evidence type="ECO:0000256" key="7">
    <source>
        <dbReference type="PIRSR" id="PIRSR005586-1"/>
    </source>
</evidence>
<evidence type="ECO:0000259" key="10">
    <source>
        <dbReference type="PROSITE" id="PS51133"/>
    </source>
</evidence>
<comment type="function">
    <text evidence="6">DNA-dependent RNA polymerase catalyzes the transcription of DNA into RNA using the four ribonucleoside triphosphates as substrates.</text>
</comment>
<dbReference type="KEGG" id="bpg:Bathy14g02490"/>
<dbReference type="InterPro" id="IPR001529">
    <property type="entry name" value="Zn_ribbon_RPB9"/>
</dbReference>
<dbReference type="InterPro" id="IPR034012">
    <property type="entry name" value="Zn_ribbon_RPB9_C"/>
</dbReference>
<dbReference type="GO" id="GO:0006283">
    <property type="term" value="P:transcription-coupled nucleotide-excision repair"/>
    <property type="evidence" value="ECO:0007669"/>
    <property type="project" value="TreeGrafter"/>
</dbReference>
<organism evidence="11 12">
    <name type="scientific">Bathycoccus prasinos</name>
    <dbReference type="NCBI Taxonomy" id="41875"/>
    <lineage>
        <taxon>Eukaryota</taxon>
        <taxon>Viridiplantae</taxon>
        <taxon>Chlorophyta</taxon>
        <taxon>Mamiellophyceae</taxon>
        <taxon>Mamiellales</taxon>
        <taxon>Bathycoccaceae</taxon>
        <taxon>Bathycoccus</taxon>
    </lineage>
</organism>
<dbReference type="PROSITE" id="PS51133">
    <property type="entry name" value="ZF_TFIIS_2"/>
    <property type="match status" value="1"/>
</dbReference>
<dbReference type="PANTHER" id="PTHR11239">
    <property type="entry name" value="DNA-DIRECTED RNA POLYMERASE"/>
    <property type="match status" value="1"/>
</dbReference>
<dbReference type="InterPro" id="IPR012164">
    <property type="entry name" value="Rpa12/Rpb9/Rpc10/TFS"/>
</dbReference>
<sequence>MDSGREDEGMVKLRFCPNSNDLLYPKEDRERQKLVYVCRNCDYLIDADSDCVYRNSIAHTSDEVTTVIQDVRTDPTLPRSNDARCSKCGHREAVFFSLTTTDGMSLFFQCVSCAYKWKDTGSAVEES</sequence>
<dbReference type="GO" id="GO:0003899">
    <property type="term" value="F:DNA-directed RNA polymerase activity"/>
    <property type="evidence" value="ECO:0007669"/>
    <property type="project" value="InterPro"/>
</dbReference>
<dbReference type="GO" id="GO:0003676">
    <property type="term" value="F:nucleic acid binding"/>
    <property type="evidence" value="ECO:0007669"/>
    <property type="project" value="InterPro"/>
</dbReference>
<feature type="binding site" evidence="7">
    <location>
        <position position="16"/>
    </location>
    <ligand>
        <name>Zn(2+)</name>
        <dbReference type="ChEBI" id="CHEBI:29105"/>
        <label>1</label>
    </ligand>
</feature>
<evidence type="ECO:0000313" key="11">
    <source>
        <dbReference type="EMBL" id="CCO19710.1"/>
    </source>
</evidence>
<dbReference type="GO" id="GO:0006367">
    <property type="term" value="P:transcription initiation at RNA polymerase II promoter"/>
    <property type="evidence" value="ECO:0007669"/>
    <property type="project" value="TreeGrafter"/>
</dbReference>
<dbReference type="GO" id="GO:0001193">
    <property type="term" value="P:maintenance of transcriptional fidelity during transcription elongation by RNA polymerase II"/>
    <property type="evidence" value="ECO:0007669"/>
    <property type="project" value="TreeGrafter"/>
</dbReference>
<dbReference type="Pfam" id="PF02150">
    <property type="entry name" value="Zn_ribbon_RPB9"/>
    <property type="match status" value="1"/>
</dbReference>
<dbReference type="SMART" id="SM00661">
    <property type="entry name" value="RPOL9"/>
    <property type="match status" value="1"/>
</dbReference>
<accession>K8F4F7</accession>
<evidence type="ECO:0000256" key="9">
    <source>
        <dbReference type="RuleBase" id="RU003474"/>
    </source>
</evidence>
<dbReference type="Gene3D" id="2.20.25.10">
    <property type="match status" value="2"/>
</dbReference>
<feature type="binding site" evidence="7">
    <location>
        <position position="85"/>
    </location>
    <ligand>
        <name>Zn(2+)</name>
        <dbReference type="ChEBI" id="CHEBI:29105"/>
        <label>2</label>
    </ligand>
</feature>
<dbReference type="PIRSF" id="PIRSF005586">
    <property type="entry name" value="RNApol_RpoM"/>
    <property type="match status" value="1"/>
</dbReference>
<feature type="binding site" evidence="7">
    <location>
        <position position="41"/>
    </location>
    <ligand>
        <name>Zn(2+)</name>
        <dbReference type="ChEBI" id="CHEBI:29105"/>
        <label>1</label>
    </ligand>
</feature>
<dbReference type="GO" id="GO:0005665">
    <property type="term" value="C:RNA polymerase II, core complex"/>
    <property type="evidence" value="ECO:0007669"/>
    <property type="project" value="TreeGrafter"/>
</dbReference>
<feature type="binding site" evidence="7">
    <location>
        <position position="110"/>
    </location>
    <ligand>
        <name>Zn(2+)</name>
        <dbReference type="ChEBI" id="CHEBI:29105"/>
        <label>2</label>
    </ligand>
</feature>
<gene>
    <name evidence="11" type="ordered locus">Bathy14g02490</name>
</gene>
<evidence type="ECO:0000256" key="2">
    <source>
        <dbReference type="ARBA" id="ARBA00022723"/>
    </source>
</evidence>
<keyword evidence="3 8" id="KW-0863">Zinc-finger</keyword>
<comment type="similarity">
    <text evidence="6 9">Belongs to the archaeal rpoM/eukaryotic RPA12/RPB9/RPC11 RNA polymerase family.</text>
</comment>
<dbReference type="STRING" id="41875.K8F4F7"/>
<evidence type="ECO:0000256" key="1">
    <source>
        <dbReference type="ARBA" id="ARBA00004604"/>
    </source>
</evidence>
<evidence type="ECO:0000256" key="5">
    <source>
        <dbReference type="ARBA" id="ARBA00023242"/>
    </source>
</evidence>
<feature type="binding site" evidence="7">
    <location>
        <position position="38"/>
    </location>
    <ligand>
        <name>Zn(2+)</name>
        <dbReference type="ChEBI" id="CHEBI:29105"/>
        <label>1</label>
    </ligand>
</feature>
<evidence type="ECO:0000256" key="8">
    <source>
        <dbReference type="PROSITE-ProRule" id="PRU00472"/>
    </source>
</evidence>
<keyword evidence="6 9" id="KW-0804">Transcription</keyword>
<dbReference type="eggNOG" id="KOG2691">
    <property type="taxonomic scope" value="Eukaryota"/>
</dbReference>
<comment type="subcellular location">
    <subcellularLocation>
        <location evidence="1">Nucleus</location>
        <location evidence="1">Nucleolus</location>
    </subcellularLocation>
</comment>
<dbReference type="EMBL" id="FO082265">
    <property type="protein sequence ID" value="CCO19710.1"/>
    <property type="molecule type" value="Genomic_DNA"/>
</dbReference>
<dbReference type="CDD" id="cd10508">
    <property type="entry name" value="Zn-ribbon_RPB9"/>
    <property type="match status" value="1"/>
</dbReference>
<protein>
    <recommendedName>
        <fullName evidence="6">DNA-directed RNA polymerase subunit</fullName>
    </recommendedName>
</protein>
<dbReference type="SMART" id="SM00440">
    <property type="entry name" value="ZnF_C2C2"/>
    <property type="match status" value="1"/>
</dbReference>
<feature type="domain" description="TFIIS-type" evidence="10">
    <location>
        <begin position="81"/>
        <end position="118"/>
    </location>
</feature>
<evidence type="ECO:0000256" key="4">
    <source>
        <dbReference type="ARBA" id="ARBA00022833"/>
    </source>
</evidence>
<dbReference type="Proteomes" id="UP000198341">
    <property type="component" value="Chromosome 14"/>
</dbReference>
<keyword evidence="2 7" id="KW-0479">Metal-binding</keyword>
<dbReference type="RefSeq" id="XP_007509253.1">
    <property type="nucleotide sequence ID" value="XM_007509191.1"/>
</dbReference>
<dbReference type="InterPro" id="IPR001222">
    <property type="entry name" value="Znf_TFIIS"/>
</dbReference>
<keyword evidence="4 7" id="KW-0862">Zinc</keyword>
<evidence type="ECO:0000256" key="6">
    <source>
        <dbReference type="PIRNR" id="PIRNR005586"/>
    </source>
</evidence>
<evidence type="ECO:0000313" key="12">
    <source>
        <dbReference type="Proteomes" id="UP000198341"/>
    </source>
</evidence>
<evidence type="ECO:0000256" key="3">
    <source>
        <dbReference type="ARBA" id="ARBA00022771"/>
    </source>
</evidence>
<feature type="binding site" evidence="7">
    <location>
        <position position="113"/>
    </location>
    <ligand>
        <name>Zn(2+)</name>
        <dbReference type="ChEBI" id="CHEBI:29105"/>
        <label>2</label>
    </ligand>
</feature>
<proteinExistence type="inferred from homology"/>
<dbReference type="PANTHER" id="PTHR11239:SF1">
    <property type="entry name" value="DNA-DIRECTED RNA POLYMERASE II SUBUNIT RPB9"/>
    <property type="match status" value="1"/>
</dbReference>